<reference evidence="12" key="1">
    <citation type="submission" date="2016-10" db="EMBL/GenBank/DDBJ databases">
        <authorList>
            <person name="Varghese N."/>
            <person name="Submissions S."/>
        </authorList>
    </citation>
    <scope>NUCLEOTIDE SEQUENCE [LARGE SCALE GENOMIC DNA]</scope>
    <source>
        <strain evidence="12">Ah-143</strain>
    </source>
</reference>
<dbReference type="PRINTS" id="PR00735">
    <property type="entry name" value="GLHYDRLASE8"/>
</dbReference>
<proteinExistence type="inferred from homology"/>
<keyword evidence="7 9" id="KW-0624">Polysaccharide degradation</keyword>
<dbReference type="AlphaFoldDB" id="A0A1I7B5T4"/>
<feature type="chain" id="PRO_5011590481" description="Glucanase" evidence="10">
    <location>
        <begin position="22"/>
        <end position="336"/>
    </location>
</feature>
<dbReference type="OrthoDB" id="9766708at2"/>
<dbReference type="Proteomes" id="UP000199187">
    <property type="component" value="Unassembled WGS sequence"/>
</dbReference>
<keyword evidence="6 9" id="KW-0326">Glycosidase</keyword>
<evidence type="ECO:0000256" key="3">
    <source>
        <dbReference type="ARBA" id="ARBA00022729"/>
    </source>
</evidence>
<evidence type="ECO:0000256" key="1">
    <source>
        <dbReference type="ARBA" id="ARBA00000966"/>
    </source>
</evidence>
<dbReference type="InterPro" id="IPR012341">
    <property type="entry name" value="6hp_glycosidase-like_sf"/>
</dbReference>
<keyword evidence="5" id="KW-0136">Cellulose degradation</keyword>
<dbReference type="InterPro" id="IPR002037">
    <property type="entry name" value="Glyco_hydro_8"/>
</dbReference>
<evidence type="ECO:0000256" key="4">
    <source>
        <dbReference type="ARBA" id="ARBA00022801"/>
    </source>
</evidence>
<dbReference type="RefSeq" id="WP_090121148.1">
    <property type="nucleotide sequence ID" value="NZ_CP045300.1"/>
</dbReference>
<evidence type="ECO:0000256" key="2">
    <source>
        <dbReference type="ARBA" id="ARBA00009209"/>
    </source>
</evidence>
<evidence type="ECO:0000256" key="5">
    <source>
        <dbReference type="ARBA" id="ARBA00023001"/>
    </source>
</evidence>
<evidence type="ECO:0000256" key="8">
    <source>
        <dbReference type="PROSITE-ProRule" id="PRU10058"/>
    </source>
</evidence>
<comment type="similarity">
    <text evidence="2 9">Belongs to the glycosyl hydrolase 8 (cellulase D) family.</text>
</comment>
<keyword evidence="3 10" id="KW-0732">Signal</keyword>
<evidence type="ECO:0000256" key="7">
    <source>
        <dbReference type="ARBA" id="ARBA00023326"/>
    </source>
</evidence>
<feature type="active site" description="Nucleophile" evidence="8">
    <location>
        <position position="111"/>
    </location>
</feature>
<dbReference type="InterPro" id="IPR019834">
    <property type="entry name" value="Glyco_hydro_8_CS"/>
</dbReference>
<dbReference type="InterPro" id="IPR008928">
    <property type="entry name" value="6-hairpin_glycosidase_sf"/>
</dbReference>
<keyword evidence="7 9" id="KW-0119">Carbohydrate metabolism</keyword>
<evidence type="ECO:0000256" key="6">
    <source>
        <dbReference type="ARBA" id="ARBA00023295"/>
    </source>
</evidence>
<dbReference type="GO" id="GO:0008810">
    <property type="term" value="F:cellulase activity"/>
    <property type="evidence" value="ECO:0007669"/>
    <property type="project" value="UniProtKB-EC"/>
</dbReference>
<dbReference type="SUPFAM" id="SSF48208">
    <property type="entry name" value="Six-hairpin glycosidases"/>
    <property type="match status" value="1"/>
</dbReference>
<dbReference type="Pfam" id="PF01270">
    <property type="entry name" value="Glyco_hydro_8"/>
    <property type="match status" value="1"/>
</dbReference>
<dbReference type="EMBL" id="FPAU01000002">
    <property type="protein sequence ID" value="SFT82546.1"/>
    <property type="molecule type" value="Genomic_DNA"/>
</dbReference>
<comment type="catalytic activity">
    <reaction evidence="1">
        <text>Endohydrolysis of (1-&gt;4)-beta-D-glucosidic linkages in cellulose, lichenin and cereal beta-D-glucans.</text>
        <dbReference type="EC" id="3.2.1.4"/>
    </reaction>
</comment>
<protein>
    <recommendedName>
        <fullName evidence="9">Glucanase</fullName>
        <ecNumber evidence="9">3.2.1.-</ecNumber>
    </recommendedName>
</protein>
<sequence length="336" mass="38527">MLRTTWLMPCLLLSLAMTAFSARCQDSNWGLFKQNYLSQDGRIIDHENGDISHSEGQGYGMLLAVVNDDPATFEKVWRWTRNTLLRPSLWLFAWRYDPRERKVTDDNNASDGDTLIAWALLLAGNKWHDESYLTASENIQDAIINCLVIEQDSRTLLLPGLTGFTKDDGYILNPSYFVFPAWESFWQQRHNNIWLKLKKSSLELLNKARFGKSQLPSDWIFVKNSGEVMPAANWPARFSYDAIRIPLYLSLSDAQQHSMENFRHFWAGYTRNDTPAWVDVADNERASYPMSGGILAVRDLTMGDYPQMETSLRSGEGYYLSALHMLSLFAASLKTH</sequence>
<gene>
    <name evidence="11" type="ORF">SAMN05192562_102312</name>
</gene>
<keyword evidence="4 9" id="KW-0378">Hydrolase</keyword>
<evidence type="ECO:0000256" key="9">
    <source>
        <dbReference type="RuleBase" id="RU361167"/>
    </source>
</evidence>
<dbReference type="PROSITE" id="PS00812">
    <property type="entry name" value="GLYCOSYL_HYDROL_F8"/>
    <property type="match status" value="1"/>
</dbReference>
<dbReference type="Gene3D" id="1.50.10.10">
    <property type="match status" value="1"/>
</dbReference>
<name>A0A1I7B5T4_9ENTR</name>
<keyword evidence="12" id="KW-1185">Reference proteome</keyword>
<accession>A0A1I7B5T4</accession>
<dbReference type="EC" id="3.2.1.-" evidence="9"/>
<dbReference type="GO" id="GO:0030245">
    <property type="term" value="P:cellulose catabolic process"/>
    <property type="evidence" value="ECO:0007669"/>
    <property type="project" value="UniProtKB-KW"/>
</dbReference>
<feature type="signal peptide" evidence="10">
    <location>
        <begin position="1"/>
        <end position="21"/>
    </location>
</feature>
<organism evidence="11 12">
    <name type="scientific">Kosakonia arachidis</name>
    <dbReference type="NCBI Taxonomy" id="551989"/>
    <lineage>
        <taxon>Bacteria</taxon>
        <taxon>Pseudomonadati</taxon>
        <taxon>Pseudomonadota</taxon>
        <taxon>Gammaproteobacteria</taxon>
        <taxon>Enterobacterales</taxon>
        <taxon>Enterobacteriaceae</taxon>
        <taxon>Kosakonia</taxon>
    </lineage>
</organism>
<evidence type="ECO:0000256" key="10">
    <source>
        <dbReference type="SAM" id="SignalP"/>
    </source>
</evidence>
<evidence type="ECO:0000313" key="12">
    <source>
        <dbReference type="Proteomes" id="UP000199187"/>
    </source>
</evidence>
<evidence type="ECO:0000313" key="11">
    <source>
        <dbReference type="EMBL" id="SFT82546.1"/>
    </source>
</evidence>